<proteinExistence type="predicted"/>
<dbReference type="OrthoDB" id="9808624at2"/>
<dbReference type="RefSeq" id="WP_150459892.1">
    <property type="nucleotide sequence ID" value="NZ_VYKK01000042.1"/>
</dbReference>
<gene>
    <name evidence="1" type="ORF">F4V43_19285</name>
</gene>
<dbReference type="EMBL" id="VYKK01000042">
    <property type="protein sequence ID" value="KAA8995544.1"/>
    <property type="molecule type" value="Genomic_DNA"/>
</dbReference>
<sequence length="266" mass="30724">MNKEIPLIVPIAASYFKKAMDSQNDFYYRSIDIRLCLERIADSMIYEFVTSDIKEKWNGYKLHKKLLMAKEFLDNKVVSDLIDAKEFGNMAAHEGVEANITENNIEFSLEAVSNFSVEMFVSYFKVYGFHNNGPSKWAPTILSVLPPKYRIQILNKYLEYDKSYLVIRKLTMAYLKNGQNNECFQFIERSYNDHLISRNEAKLLSDDMELLMRSISLLPISKNLEMARDSFQDLITSIPDNEINKFALLVSMILGIELVASTDSIT</sequence>
<accession>A0A5J5FRU8</accession>
<protein>
    <recommendedName>
        <fullName evidence="3">DUF4145 domain-containing protein</fullName>
    </recommendedName>
</protein>
<dbReference type="AlphaFoldDB" id="A0A5J5FRU8"/>
<evidence type="ECO:0008006" key="3">
    <source>
        <dbReference type="Google" id="ProtNLM"/>
    </source>
</evidence>
<comment type="caution">
    <text evidence="1">The sequence shown here is derived from an EMBL/GenBank/DDBJ whole genome shotgun (WGS) entry which is preliminary data.</text>
</comment>
<keyword evidence="2" id="KW-1185">Reference proteome</keyword>
<evidence type="ECO:0000313" key="2">
    <source>
        <dbReference type="Proteomes" id="UP000367750"/>
    </source>
</evidence>
<reference evidence="1 2" key="1">
    <citation type="submission" date="2019-09" db="EMBL/GenBank/DDBJ databases">
        <title>Bacillus ochoae sp. nov., Paenibacillus whitsoniae sp. nov., Paenibacillus spiritus sp. nov. Isolated from the Mars Exploration Rover during spacecraft assembly.</title>
        <authorList>
            <person name="Seuylemezian A."/>
            <person name="Vaishampayan P."/>
        </authorList>
    </citation>
    <scope>NUCLEOTIDE SEQUENCE [LARGE SCALE GENOMIC DNA]</scope>
    <source>
        <strain evidence="1 2">MER_111</strain>
    </source>
</reference>
<name>A0A5J5FRU8_9BACL</name>
<dbReference type="Proteomes" id="UP000367750">
    <property type="component" value="Unassembled WGS sequence"/>
</dbReference>
<organism evidence="1 2">
    <name type="scientific">Paenibacillus spiritus</name>
    <dbReference type="NCBI Taxonomy" id="2496557"/>
    <lineage>
        <taxon>Bacteria</taxon>
        <taxon>Bacillati</taxon>
        <taxon>Bacillota</taxon>
        <taxon>Bacilli</taxon>
        <taxon>Bacillales</taxon>
        <taxon>Paenibacillaceae</taxon>
        <taxon>Paenibacillus</taxon>
    </lineage>
</organism>
<evidence type="ECO:0000313" key="1">
    <source>
        <dbReference type="EMBL" id="KAA8995544.1"/>
    </source>
</evidence>